<dbReference type="EMBL" id="CP133762">
    <property type="protein sequence ID" value="WMX43744.1"/>
    <property type="molecule type" value="Genomic_DNA"/>
</dbReference>
<sequence>MTDHHDYWIRPADQDIARYGEFRLTLVQPPFPAPATTLLDHDVVRAREFAGSLLAVEDVLAEVERIEAVDRPDFATRADLDLVSVGCWGTVTEVNDPALACAEVDHTLLEQAEALAAGFPGAVVVGSATVDHPTTYGTHVIHHPGGARLFGAGWSGEGDWLHDGSAHAVAEAFGIGPGALAREGVDLDAPPGSLYWQGLARLALLSVTPMHRGGRVLSVFRVRHTEKATGDLEDTWLGGLDDF</sequence>
<evidence type="ECO:0000313" key="1">
    <source>
        <dbReference type="EMBL" id="WMX43744.1"/>
    </source>
</evidence>
<organism evidence="1 2">
    <name type="scientific">Streptomyces roseicoloratus</name>
    <dbReference type="NCBI Taxonomy" id="2508722"/>
    <lineage>
        <taxon>Bacteria</taxon>
        <taxon>Bacillati</taxon>
        <taxon>Actinomycetota</taxon>
        <taxon>Actinomycetes</taxon>
        <taxon>Kitasatosporales</taxon>
        <taxon>Streptomycetaceae</taxon>
        <taxon>Streptomyces</taxon>
    </lineage>
</organism>
<proteinExistence type="predicted"/>
<accession>A0ABY9RPZ3</accession>
<evidence type="ECO:0000313" key="2">
    <source>
        <dbReference type="Proteomes" id="UP001250858"/>
    </source>
</evidence>
<keyword evidence="2" id="KW-1185">Reference proteome</keyword>
<dbReference type="Proteomes" id="UP001250858">
    <property type="component" value="Chromosome"/>
</dbReference>
<dbReference type="RefSeq" id="WP_309547655.1">
    <property type="nucleotide sequence ID" value="NZ_CP133762.1"/>
</dbReference>
<gene>
    <name evidence="1" type="ORF">RGF97_01055</name>
</gene>
<reference evidence="1 2" key="1">
    <citation type="submission" date="2023-09" db="EMBL/GenBank/DDBJ databases">
        <title>Complete genome of Streptomyces roseicoloratus T14.</title>
        <authorList>
            <person name="Bashizi T."/>
            <person name="Kim M.-J."/>
            <person name="Lee G."/>
            <person name="Tagele S.B."/>
            <person name="Shin J.-H."/>
        </authorList>
    </citation>
    <scope>NUCLEOTIDE SEQUENCE [LARGE SCALE GENOMIC DNA]</scope>
    <source>
        <strain evidence="1 2">T14</strain>
    </source>
</reference>
<dbReference type="Pfam" id="PF19859">
    <property type="entry name" value="DUF6333"/>
    <property type="match status" value="1"/>
</dbReference>
<protein>
    <submittedName>
        <fullName evidence="1">DUF6333 family protein</fullName>
    </submittedName>
</protein>
<name>A0ABY9RPZ3_9ACTN</name>